<name>A0A699ZDA0_HAELA</name>
<proteinExistence type="predicted"/>
<dbReference type="Proteomes" id="UP000485058">
    <property type="component" value="Unassembled WGS sequence"/>
</dbReference>
<accession>A0A699ZDA0</accession>
<organism evidence="1 2">
    <name type="scientific">Haematococcus lacustris</name>
    <name type="common">Green alga</name>
    <name type="synonym">Haematococcus pluvialis</name>
    <dbReference type="NCBI Taxonomy" id="44745"/>
    <lineage>
        <taxon>Eukaryota</taxon>
        <taxon>Viridiplantae</taxon>
        <taxon>Chlorophyta</taxon>
        <taxon>core chlorophytes</taxon>
        <taxon>Chlorophyceae</taxon>
        <taxon>CS clade</taxon>
        <taxon>Chlamydomonadales</taxon>
        <taxon>Haematococcaceae</taxon>
        <taxon>Haematococcus</taxon>
    </lineage>
</organism>
<dbReference type="EMBL" id="BLLF01001105">
    <property type="protein sequence ID" value="GFH17156.1"/>
    <property type="molecule type" value="Genomic_DNA"/>
</dbReference>
<gene>
    <name evidence="1" type="ORF">HaLaN_13722</name>
</gene>
<evidence type="ECO:0000313" key="2">
    <source>
        <dbReference type="Proteomes" id="UP000485058"/>
    </source>
</evidence>
<keyword evidence="2" id="KW-1185">Reference proteome</keyword>
<sequence>MVATVCYEVGLGQDWAVSVTSASTKQAMPIVVSGSRVTLVSSPGVEYVVTVRSIDNVSFLSSPSQTVMLKVDGKAIGYTALLRAQRPSYKFTGYMGQRSWLPAIPAHQLQVCSRTNLDCHQRGRRQQHPGV</sequence>
<protein>
    <submittedName>
        <fullName evidence="1">Uncharacterized protein</fullName>
    </submittedName>
</protein>
<comment type="caution">
    <text evidence="1">The sequence shown here is derived from an EMBL/GenBank/DDBJ whole genome shotgun (WGS) entry which is preliminary data.</text>
</comment>
<reference evidence="1 2" key="1">
    <citation type="submission" date="2020-02" db="EMBL/GenBank/DDBJ databases">
        <title>Draft genome sequence of Haematococcus lacustris strain NIES-144.</title>
        <authorList>
            <person name="Morimoto D."/>
            <person name="Nakagawa S."/>
            <person name="Yoshida T."/>
            <person name="Sawayama S."/>
        </authorList>
    </citation>
    <scope>NUCLEOTIDE SEQUENCE [LARGE SCALE GENOMIC DNA]</scope>
    <source>
        <strain evidence="1 2">NIES-144</strain>
    </source>
</reference>
<evidence type="ECO:0000313" key="1">
    <source>
        <dbReference type="EMBL" id="GFH17156.1"/>
    </source>
</evidence>
<dbReference type="AlphaFoldDB" id="A0A699ZDA0"/>